<dbReference type="Proteomes" id="UP000234331">
    <property type="component" value="Unassembled WGS sequence"/>
</dbReference>
<comment type="similarity">
    <text evidence="2">Belongs to the NAD(P)-dependent epimerase/dehydratase family. Dihydroflavonol-4-reductase subfamily.</text>
</comment>
<organism evidence="4 5">
    <name type="scientific">Frankia canadensis</name>
    <dbReference type="NCBI Taxonomy" id="1836972"/>
    <lineage>
        <taxon>Bacteria</taxon>
        <taxon>Bacillati</taxon>
        <taxon>Actinomycetota</taxon>
        <taxon>Actinomycetes</taxon>
        <taxon>Frankiales</taxon>
        <taxon>Frankiaceae</taxon>
        <taxon>Frankia</taxon>
    </lineage>
</organism>
<gene>
    <name evidence="4" type="ORF">FRACA_350023</name>
</gene>
<dbReference type="InterPro" id="IPR036291">
    <property type="entry name" value="NAD(P)-bd_dom_sf"/>
</dbReference>
<dbReference type="PANTHER" id="PTHR10366:SF564">
    <property type="entry name" value="STEROL-4-ALPHA-CARBOXYLATE 3-DEHYDROGENASE, DECARBOXYLATING"/>
    <property type="match status" value="1"/>
</dbReference>
<dbReference type="FunFam" id="3.40.50.720:FF:000336">
    <property type="entry name" value="Aldehyde reductase"/>
    <property type="match status" value="1"/>
</dbReference>
<dbReference type="AlphaFoldDB" id="A0A2I2KVA1"/>
<evidence type="ECO:0000256" key="2">
    <source>
        <dbReference type="ARBA" id="ARBA00023445"/>
    </source>
</evidence>
<dbReference type="InterPro" id="IPR001509">
    <property type="entry name" value="Epimerase_deHydtase"/>
</dbReference>
<keyword evidence="1" id="KW-0560">Oxidoreductase</keyword>
<dbReference type="RefSeq" id="WP_101833055.1">
    <property type="nucleotide sequence ID" value="NZ_FZMO01000279.1"/>
</dbReference>
<dbReference type="EMBL" id="FZMO01000279">
    <property type="protein sequence ID" value="SNQ49599.1"/>
    <property type="molecule type" value="Genomic_DNA"/>
</dbReference>
<reference evidence="4 5" key="1">
    <citation type="submission" date="2017-06" db="EMBL/GenBank/DDBJ databases">
        <authorList>
            <person name="Kim H.J."/>
            <person name="Triplett B.A."/>
        </authorList>
    </citation>
    <scope>NUCLEOTIDE SEQUENCE [LARGE SCALE GENOMIC DNA]</scope>
    <source>
        <strain evidence="4">FRACA_ARgP5</strain>
    </source>
</reference>
<evidence type="ECO:0000313" key="4">
    <source>
        <dbReference type="EMBL" id="SNQ49599.1"/>
    </source>
</evidence>
<dbReference type="SUPFAM" id="SSF51735">
    <property type="entry name" value="NAD(P)-binding Rossmann-fold domains"/>
    <property type="match status" value="1"/>
</dbReference>
<proteinExistence type="inferred from homology"/>
<name>A0A2I2KVA1_9ACTN</name>
<feature type="domain" description="NAD-dependent epimerase/dehydratase" evidence="3">
    <location>
        <begin position="6"/>
        <end position="243"/>
    </location>
</feature>
<evidence type="ECO:0000259" key="3">
    <source>
        <dbReference type="Pfam" id="PF01370"/>
    </source>
</evidence>
<accession>A0A2I2KVA1</accession>
<evidence type="ECO:0000313" key="5">
    <source>
        <dbReference type="Proteomes" id="UP000234331"/>
    </source>
</evidence>
<dbReference type="GO" id="GO:0016616">
    <property type="term" value="F:oxidoreductase activity, acting on the CH-OH group of donors, NAD or NADP as acceptor"/>
    <property type="evidence" value="ECO:0007669"/>
    <property type="project" value="TreeGrafter"/>
</dbReference>
<protein>
    <recommendedName>
        <fullName evidence="3">NAD-dependent epimerase/dehydratase domain-containing protein</fullName>
    </recommendedName>
</protein>
<keyword evidence="5" id="KW-1185">Reference proteome</keyword>
<dbReference type="Gene3D" id="3.40.50.720">
    <property type="entry name" value="NAD(P)-binding Rossmann-like Domain"/>
    <property type="match status" value="1"/>
</dbReference>
<evidence type="ECO:0000256" key="1">
    <source>
        <dbReference type="ARBA" id="ARBA00023002"/>
    </source>
</evidence>
<dbReference type="InterPro" id="IPR050425">
    <property type="entry name" value="NAD(P)_dehydrat-like"/>
</dbReference>
<dbReference type="Pfam" id="PF01370">
    <property type="entry name" value="Epimerase"/>
    <property type="match status" value="1"/>
</dbReference>
<sequence>MSRPLALVTGVTGFLAGHCAIDLLDHGFDVRGTVRDLSRAPVDHLRAAAERTHGRLDLVEASLDTDAGWDAAADGVTVVEHVASPAPKYRPKDEAELIRPAVDGTLRVLRAARRAQVRRVALTSSVDAVRSGHDLSDGRERTEDDWSVVDRCEPYAKSKTLAERSAWAEAERLGVELVTLNPSLVLGPTHSPKTNVSIDVVQQLLTRQLPALPRLGFAPVDARDVATAHRLALETPQAAGRRYILATAPIWLADIAEILAQEYGPRGYQIPRRPIPSWAVRLGAHVNPTMRLALPLLDTPAGTSSARARAELGWTTRDVRTTIIETAESLLATGAVPRR</sequence>
<dbReference type="PANTHER" id="PTHR10366">
    <property type="entry name" value="NAD DEPENDENT EPIMERASE/DEHYDRATASE"/>
    <property type="match status" value="1"/>
</dbReference>
<dbReference type="OrthoDB" id="9778052at2"/>